<proteinExistence type="predicted"/>
<keyword evidence="2" id="KW-1185">Reference proteome</keyword>
<gene>
    <name evidence="1" type="ORF">PFISCL1PPCAC_11496</name>
</gene>
<comment type="caution">
    <text evidence="1">The sequence shown here is derived from an EMBL/GenBank/DDBJ whole genome shotgun (WGS) entry which is preliminary data.</text>
</comment>
<sequence>VWRISSELISLHEINNYNGNNGNVMVSNFIDDVPNVPTKFLIVPRGGSRQEVSPTAVCLIHESTTETCNLDIYFYTNIVEAMNIHYHSQENQIV</sequence>
<accession>A0AAV5VQZ4</accession>
<reference evidence="1" key="1">
    <citation type="submission" date="2023-10" db="EMBL/GenBank/DDBJ databases">
        <title>Genome assembly of Pristionchus species.</title>
        <authorList>
            <person name="Yoshida K."/>
            <person name="Sommer R.J."/>
        </authorList>
    </citation>
    <scope>NUCLEOTIDE SEQUENCE</scope>
    <source>
        <strain evidence="1">RS5133</strain>
    </source>
</reference>
<evidence type="ECO:0000313" key="2">
    <source>
        <dbReference type="Proteomes" id="UP001432322"/>
    </source>
</evidence>
<dbReference type="EMBL" id="BTSY01000003">
    <property type="protein sequence ID" value="GMT20199.1"/>
    <property type="molecule type" value="Genomic_DNA"/>
</dbReference>
<evidence type="ECO:0000313" key="1">
    <source>
        <dbReference type="EMBL" id="GMT20199.1"/>
    </source>
</evidence>
<name>A0AAV5VQZ4_9BILA</name>
<protein>
    <submittedName>
        <fullName evidence="1">Uncharacterized protein</fullName>
    </submittedName>
</protein>
<feature type="non-terminal residue" evidence="1">
    <location>
        <position position="1"/>
    </location>
</feature>
<dbReference type="Proteomes" id="UP001432322">
    <property type="component" value="Unassembled WGS sequence"/>
</dbReference>
<organism evidence="1 2">
    <name type="scientific">Pristionchus fissidentatus</name>
    <dbReference type="NCBI Taxonomy" id="1538716"/>
    <lineage>
        <taxon>Eukaryota</taxon>
        <taxon>Metazoa</taxon>
        <taxon>Ecdysozoa</taxon>
        <taxon>Nematoda</taxon>
        <taxon>Chromadorea</taxon>
        <taxon>Rhabditida</taxon>
        <taxon>Rhabditina</taxon>
        <taxon>Diplogasteromorpha</taxon>
        <taxon>Diplogasteroidea</taxon>
        <taxon>Neodiplogasteridae</taxon>
        <taxon>Pristionchus</taxon>
    </lineage>
</organism>
<dbReference type="AlphaFoldDB" id="A0AAV5VQZ4"/>